<name>A0A7Z0DK88_9ACTN</name>
<dbReference type="PANTHER" id="PTHR30483">
    <property type="entry name" value="LEUCINE-SPECIFIC-BINDING PROTEIN"/>
    <property type="match status" value="1"/>
</dbReference>
<dbReference type="AlphaFoldDB" id="A0A7Z0DK88"/>
<feature type="chain" id="PRO_5039633503" evidence="3">
    <location>
        <begin position="22"/>
        <end position="397"/>
    </location>
</feature>
<evidence type="ECO:0000256" key="1">
    <source>
        <dbReference type="ARBA" id="ARBA00010062"/>
    </source>
</evidence>
<dbReference type="EMBL" id="JACBZR010000001">
    <property type="protein sequence ID" value="NYI76771.1"/>
    <property type="molecule type" value="Genomic_DNA"/>
</dbReference>
<comment type="similarity">
    <text evidence="1">Belongs to the leucine-binding protein family.</text>
</comment>
<dbReference type="InterPro" id="IPR028082">
    <property type="entry name" value="Peripla_BP_I"/>
</dbReference>
<dbReference type="InterPro" id="IPR028081">
    <property type="entry name" value="Leu-bd"/>
</dbReference>
<evidence type="ECO:0000313" key="5">
    <source>
        <dbReference type="EMBL" id="NYI76771.1"/>
    </source>
</evidence>
<keyword evidence="6" id="KW-1185">Reference proteome</keyword>
<comment type="caution">
    <text evidence="5">The sequence shown here is derived from an EMBL/GenBank/DDBJ whole genome shotgun (WGS) entry which is preliminary data.</text>
</comment>
<keyword evidence="2 3" id="KW-0732">Signal</keyword>
<gene>
    <name evidence="5" type="ORF">BJ988_001419</name>
</gene>
<dbReference type="SUPFAM" id="SSF53822">
    <property type="entry name" value="Periplasmic binding protein-like I"/>
    <property type="match status" value="1"/>
</dbReference>
<organism evidence="5 6">
    <name type="scientific">Nocardioides panzhihuensis</name>
    <dbReference type="NCBI Taxonomy" id="860243"/>
    <lineage>
        <taxon>Bacteria</taxon>
        <taxon>Bacillati</taxon>
        <taxon>Actinomycetota</taxon>
        <taxon>Actinomycetes</taxon>
        <taxon>Propionibacteriales</taxon>
        <taxon>Nocardioidaceae</taxon>
        <taxon>Nocardioides</taxon>
    </lineage>
</organism>
<dbReference type="PROSITE" id="PS51257">
    <property type="entry name" value="PROKAR_LIPOPROTEIN"/>
    <property type="match status" value="1"/>
</dbReference>
<evidence type="ECO:0000259" key="4">
    <source>
        <dbReference type="Pfam" id="PF13458"/>
    </source>
</evidence>
<dbReference type="InterPro" id="IPR051010">
    <property type="entry name" value="BCAA_transport"/>
</dbReference>
<dbReference type="Pfam" id="PF13458">
    <property type="entry name" value="Peripla_BP_6"/>
    <property type="match status" value="1"/>
</dbReference>
<protein>
    <submittedName>
        <fullName evidence="5">Branched-chain amino acid transport system substrate-binding protein</fullName>
    </submittedName>
</protein>
<feature type="signal peptide" evidence="3">
    <location>
        <begin position="1"/>
        <end position="21"/>
    </location>
</feature>
<dbReference type="RefSeq" id="WP_179657381.1">
    <property type="nucleotide sequence ID" value="NZ_JACBZR010000001.1"/>
</dbReference>
<sequence>MHPRWMAPVLAALLFASACGAEPTSASGSGDATIGVIGPRTGPAPQFYEDTKRGIELATPVIEKRYGLELNFIYEDDAGSPEGASSAVQKLLNEDDVDAVFGPPTSAPALQIADVIARSKRPYFLVSAGNPALVPTAGEKNYAFRTQWSGAVLNDVNSQVVFSKIDGKDPVVGIAYAADAFGQAAVEQYEELGKKHGVEVVGESMQSGATDFTAGAKRLQDAGVNSMFFNFTSGSDIATVTRDMKVVGFDPVRKTTTSNVLANYRELSEPDEWEGLKFVEREDLNSPAFQKMLDDYRAAYGEEPQLPTVVFNVYSALDAYGQGLKVGGSDREAVRDAIEAVPSVEVEGLKYQTPFAPRDGEFYDDDITKWHVLGFDDSAKGDIVTDGTVAQCIERGC</sequence>
<dbReference type="Gene3D" id="3.40.50.2300">
    <property type="match status" value="2"/>
</dbReference>
<reference evidence="5 6" key="1">
    <citation type="submission" date="2020-07" db="EMBL/GenBank/DDBJ databases">
        <title>Sequencing the genomes of 1000 actinobacteria strains.</title>
        <authorList>
            <person name="Klenk H.-P."/>
        </authorList>
    </citation>
    <scope>NUCLEOTIDE SEQUENCE [LARGE SCALE GENOMIC DNA]</scope>
    <source>
        <strain evidence="5 6">DSM 26487</strain>
    </source>
</reference>
<feature type="domain" description="Leucine-binding protein" evidence="4">
    <location>
        <begin position="33"/>
        <end position="345"/>
    </location>
</feature>
<evidence type="ECO:0000313" key="6">
    <source>
        <dbReference type="Proteomes" id="UP000564496"/>
    </source>
</evidence>
<proteinExistence type="inferred from homology"/>
<evidence type="ECO:0000256" key="3">
    <source>
        <dbReference type="SAM" id="SignalP"/>
    </source>
</evidence>
<accession>A0A7Z0DK88</accession>
<dbReference type="PANTHER" id="PTHR30483:SF6">
    <property type="entry name" value="PERIPLASMIC BINDING PROTEIN OF ABC TRANSPORTER FOR NATURAL AMINO ACIDS"/>
    <property type="match status" value="1"/>
</dbReference>
<evidence type="ECO:0000256" key="2">
    <source>
        <dbReference type="ARBA" id="ARBA00022729"/>
    </source>
</evidence>
<dbReference type="Proteomes" id="UP000564496">
    <property type="component" value="Unassembled WGS sequence"/>
</dbReference>